<protein>
    <submittedName>
        <fullName evidence="2">Uncharacterized protein</fullName>
    </submittedName>
</protein>
<comment type="caution">
    <text evidence="2">The sequence shown here is derived from an EMBL/GenBank/DDBJ whole genome shotgun (WGS) entry which is preliminary data.</text>
</comment>
<evidence type="ECO:0000313" key="3">
    <source>
        <dbReference type="Proteomes" id="UP000828390"/>
    </source>
</evidence>
<dbReference type="EMBL" id="JAIWYP010000004">
    <property type="protein sequence ID" value="KAH3836453.1"/>
    <property type="molecule type" value="Genomic_DNA"/>
</dbReference>
<keyword evidence="1" id="KW-0812">Transmembrane</keyword>
<keyword evidence="1" id="KW-0472">Membrane</keyword>
<sequence>MVDPASADEAPPDSATPSTNVYFSVVFCASVFPVATFNTPAAVKVKSVFVFPAERKTIAFGRIRTIE</sequence>
<reference evidence="2" key="1">
    <citation type="journal article" date="2019" name="bioRxiv">
        <title>The Genome of the Zebra Mussel, Dreissena polymorpha: A Resource for Invasive Species Research.</title>
        <authorList>
            <person name="McCartney M.A."/>
            <person name="Auch B."/>
            <person name="Kono T."/>
            <person name="Mallez S."/>
            <person name="Zhang Y."/>
            <person name="Obille A."/>
            <person name="Becker A."/>
            <person name="Abrahante J.E."/>
            <person name="Garbe J."/>
            <person name="Badalamenti J.P."/>
            <person name="Herman A."/>
            <person name="Mangelson H."/>
            <person name="Liachko I."/>
            <person name="Sullivan S."/>
            <person name="Sone E.D."/>
            <person name="Koren S."/>
            <person name="Silverstein K.A.T."/>
            <person name="Beckman K.B."/>
            <person name="Gohl D.M."/>
        </authorList>
    </citation>
    <scope>NUCLEOTIDE SEQUENCE</scope>
    <source>
        <strain evidence="2">Duluth1</strain>
        <tissue evidence="2">Whole animal</tissue>
    </source>
</reference>
<dbReference type="AlphaFoldDB" id="A0A9D4KB07"/>
<evidence type="ECO:0000256" key="1">
    <source>
        <dbReference type="SAM" id="Phobius"/>
    </source>
</evidence>
<proteinExistence type="predicted"/>
<reference evidence="2" key="2">
    <citation type="submission" date="2020-11" db="EMBL/GenBank/DDBJ databases">
        <authorList>
            <person name="McCartney M.A."/>
            <person name="Auch B."/>
            <person name="Kono T."/>
            <person name="Mallez S."/>
            <person name="Becker A."/>
            <person name="Gohl D.M."/>
            <person name="Silverstein K.A.T."/>
            <person name="Koren S."/>
            <person name="Bechman K.B."/>
            <person name="Herman A."/>
            <person name="Abrahante J.E."/>
            <person name="Garbe J."/>
        </authorList>
    </citation>
    <scope>NUCLEOTIDE SEQUENCE</scope>
    <source>
        <strain evidence="2">Duluth1</strain>
        <tissue evidence="2">Whole animal</tissue>
    </source>
</reference>
<name>A0A9D4KB07_DREPO</name>
<evidence type="ECO:0000313" key="2">
    <source>
        <dbReference type="EMBL" id="KAH3836453.1"/>
    </source>
</evidence>
<dbReference type="Proteomes" id="UP000828390">
    <property type="component" value="Unassembled WGS sequence"/>
</dbReference>
<organism evidence="2 3">
    <name type="scientific">Dreissena polymorpha</name>
    <name type="common">Zebra mussel</name>
    <name type="synonym">Mytilus polymorpha</name>
    <dbReference type="NCBI Taxonomy" id="45954"/>
    <lineage>
        <taxon>Eukaryota</taxon>
        <taxon>Metazoa</taxon>
        <taxon>Spiralia</taxon>
        <taxon>Lophotrochozoa</taxon>
        <taxon>Mollusca</taxon>
        <taxon>Bivalvia</taxon>
        <taxon>Autobranchia</taxon>
        <taxon>Heteroconchia</taxon>
        <taxon>Euheterodonta</taxon>
        <taxon>Imparidentia</taxon>
        <taxon>Neoheterodontei</taxon>
        <taxon>Myida</taxon>
        <taxon>Dreissenoidea</taxon>
        <taxon>Dreissenidae</taxon>
        <taxon>Dreissena</taxon>
    </lineage>
</organism>
<gene>
    <name evidence="2" type="ORF">DPMN_109823</name>
</gene>
<keyword evidence="1" id="KW-1133">Transmembrane helix</keyword>
<keyword evidence="3" id="KW-1185">Reference proteome</keyword>
<feature type="transmembrane region" description="Helical" evidence="1">
    <location>
        <begin position="20"/>
        <end position="37"/>
    </location>
</feature>
<accession>A0A9D4KB07</accession>